<evidence type="ECO:0000313" key="2">
    <source>
        <dbReference type="Proteomes" id="UP000095287"/>
    </source>
</evidence>
<dbReference type="WBParaSite" id="L893_g14258.t1">
    <property type="protein sequence ID" value="L893_g14258.t1"/>
    <property type="gene ID" value="L893_g14258"/>
</dbReference>
<accession>A0A1I7YA26</accession>
<reference evidence="3" key="1">
    <citation type="submission" date="2016-11" db="UniProtKB">
        <authorList>
            <consortium name="WormBaseParasite"/>
        </authorList>
    </citation>
    <scope>IDENTIFICATION</scope>
</reference>
<proteinExistence type="predicted"/>
<protein>
    <submittedName>
        <fullName evidence="3">Arylsulfatase (type I)</fullName>
    </submittedName>
</protein>
<feature type="region of interest" description="Disordered" evidence="1">
    <location>
        <begin position="1"/>
        <end position="30"/>
    </location>
</feature>
<dbReference type="AlphaFoldDB" id="A0A1I7YA26"/>
<evidence type="ECO:0000313" key="3">
    <source>
        <dbReference type="WBParaSite" id="L893_g14258.t1"/>
    </source>
</evidence>
<organism evidence="2 3">
    <name type="scientific">Steinernema glaseri</name>
    <dbReference type="NCBI Taxonomy" id="37863"/>
    <lineage>
        <taxon>Eukaryota</taxon>
        <taxon>Metazoa</taxon>
        <taxon>Ecdysozoa</taxon>
        <taxon>Nematoda</taxon>
        <taxon>Chromadorea</taxon>
        <taxon>Rhabditida</taxon>
        <taxon>Tylenchina</taxon>
        <taxon>Panagrolaimomorpha</taxon>
        <taxon>Strongyloidoidea</taxon>
        <taxon>Steinernematidae</taxon>
        <taxon>Steinernema</taxon>
    </lineage>
</organism>
<evidence type="ECO:0000256" key="1">
    <source>
        <dbReference type="SAM" id="MobiDB-lite"/>
    </source>
</evidence>
<name>A0A1I7YA26_9BILA</name>
<dbReference type="Proteomes" id="UP000095287">
    <property type="component" value="Unplaced"/>
</dbReference>
<keyword evidence="2" id="KW-1185">Reference proteome</keyword>
<sequence>MLIDWPKNGTEMSTNDPLMRNGFQDPTEGDDATYKEDLTRFWTIWLVGKVIFGNDLKSPLRRTLRP</sequence>